<evidence type="ECO:0000259" key="5">
    <source>
        <dbReference type="Pfam" id="PF25973"/>
    </source>
</evidence>
<evidence type="ECO:0000256" key="2">
    <source>
        <dbReference type="ARBA" id="ARBA00009477"/>
    </source>
</evidence>
<dbReference type="NCBIfam" id="TIGR01730">
    <property type="entry name" value="RND_mfp"/>
    <property type="match status" value="1"/>
</dbReference>
<evidence type="ECO:0000313" key="6">
    <source>
        <dbReference type="EMBL" id="OGZ29439.1"/>
    </source>
</evidence>
<gene>
    <name evidence="6" type="ORF">A2931_01495</name>
</gene>
<sequence>MIATSFLKKPWVLAVILAVALAGGSWWYFSKGSADEFQTAKAVRGDLIQTVSVTGRVKPAQSVNLAFEKGGRVARVNAKVGDRAYAGQVLVSLENADIAAQLKAEEAKLAELVSGSREEDVNIQKVKVSNAEIALGDAKVGMTNALRDAFTKSDDAIRNKVDQFISNPKSSSPQINFTVFDSQLERDIEWGRIEMEKILTDWDLPDVAKTKENLDKIKSFLDKISLAVNSLSASGSLSQTTVDSYRADVLTARTNINTTISGITSAEEKLRSAQSSLNLAQEDLALLLAGTRPEKITAQEASVENYRAQLVKTLIRAPISGIVTKQDAKVGEIVGAASSVVSLISESNFEIEANIPEADIAKAVTGNEAEATLDAYGGGIIFKAVISSIDPAETVLEGVATYKTILQFVEKDERIKSGMTANVDIITERRENVIYIPQRAAITQDGLKIVRVIDGGKIREVAVETGIIAEGNIEIVVGLNGGEEVITFIPEGFLPSSGSGFGGHF</sequence>
<dbReference type="PANTHER" id="PTHR32347">
    <property type="entry name" value="EFFLUX SYSTEM COMPONENT YKNX-RELATED"/>
    <property type="match status" value="1"/>
</dbReference>
<accession>A0A1G2EUG2</accession>
<keyword evidence="4" id="KW-0812">Transmembrane</keyword>
<dbReference type="Pfam" id="PF25973">
    <property type="entry name" value="BSH_CzcB"/>
    <property type="match status" value="1"/>
</dbReference>
<evidence type="ECO:0000256" key="3">
    <source>
        <dbReference type="ARBA" id="ARBA00023054"/>
    </source>
</evidence>
<evidence type="ECO:0000256" key="4">
    <source>
        <dbReference type="SAM" id="Phobius"/>
    </source>
</evidence>
<dbReference type="InterPro" id="IPR058647">
    <property type="entry name" value="BSH_CzcB-like"/>
</dbReference>
<comment type="subcellular location">
    <subcellularLocation>
        <location evidence="1">Cell envelope</location>
    </subcellularLocation>
</comment>
<dbReference type="Gene3D" id="2.40.50.100">
    <property type="match status" value="1"/>
</dbReference>
<organism evidence="6 7">
    <name type="scientific">Candidatus Niyogibacteria bacterium RIFCSPLOWO2_01_FULL_45_48</name>
    <dbReference type="NCBI Taxonomy" id="1801724"/>
    <lineage>
        <taxon>Bacteria</taxon>
        <taxon>Candidatus Niyogiibacteriota</taxon>
    </lineage>
</organism>
<keyword evidence="4" id="KW-0472">Membrane</keyword>
<dbReference type="GO" id="GO:0022857">
    <property type="term" value="F:transmembrane transporter activity"/>
    <property type="evidence" value="ECO:0007669"/>
    <property type="project" value="InterPro"/>
</dbReference>
<evidence type="ECO:0000256" key="1">
    <source>
        <dbReference type="ARBA" id="ARBA00004196"/>
    </source>
</evidence>
<feature type="transmembrane region" description="Helical" evidence="4">
    <location>
        <begin position="12"/>
        <end position="29"/>
    </location>
</feature>
<dbReference type="GO" id="GO:0030313">
    <property type="term" value="C:cell envelope"/>
    <property type="evidence" value="ECO:0007669"/>
    <property type="project" value="UniProtKB-SubCell"/>
</dbReference>
<comment type="caution">
    <text evidence="6">The sequence shown here is derived from an EMBL/GenBank/DDBJ whole genome shotgun (WGS) entry which is preliminary data.</text>
</comment>
<keyword evidence="4" id="KW-1133">Transmembrane helix</keyword>
<dbReference type="Gene3D" id="2.40.420.20">
    <property type="match status" value="1"/>
</dbReference>
<dbReference type="AlphaFoldDB" id="A0A1G2EUG2"/>
<keyword evidence="3" id="KW-0175">Coiled coil</keyword>
<dbReference type="GO" id="GO:0016020">
    <property type="term" value="C:membrane"/>
    <property type="evidence" value="ECO:0007669"/>
    <property type="project" value="InterPro"/>
</dbReference>
<proteinExistence type="inferred from homology"/>
<dbReference type="EMBL" id="MHMQ01000036">
    <property type="protein sequence ID" value="OGZ29439.1"/>
    <property type="molecule type" value="Genomic_DNA"/>
</dbReference>
<reference evidence="6 7" key="1">
    <citation type="journal article" date="2016" name="Nat. Commun.">
        <title>Thousands of microbial genomes shed light on interconnected biogeochemical processes in an aquifer system.</title>
        <authorList>
            <person name="Anantharaman K."/>
            <person name="Brown C.T."/>
            <person name="Hug L.A."/>
            <person name="Sharon I."/>
            <person name="Castelle C.J."/>
            <person name="Probst A.J."/>
            <person name="Thomas B.C."/>
            <person name="Singh A."/>
            <person name="Wilkins M.J."/>
            <person name="Karaoz U."/>
            <person name="Brodie E.L."/>
            <person name="Williams K.H."/>
            <person name="Hubbard S.S."/>
            <person name="Banfield J.F."/>
        </authorList>
    </citation>
    <scope>NUCLEOTIDE SEQUENCE [LARGE SCALE GENOMIC DNA]</scope>
</reference>
<feature type="domain" description="CzcB-like barrel-sandwich hybrid" evidence="5">
    <location>
        <begin position="70"/>
        <end position="342"/>
    </location>
</feature>
<dbReference type="Proteomes" id="UP000177486">
    <property type="component" value="Unassembled WGS sequence"/>
</dbReference>
<dbReference type="Gene3D" id="2.40.30.170">
    <property type="match status" value="1"/>
</dbReference>
<dbReference type="InterPro" id="IPR050465">
    <property type="entry name" value="UPF0194_transport"/>
</dbReference>
<dbReference type="PANTHER" id="PTHR32347:SF14">
    <property type="entry name" value="EFFLUX SYSTEM COMPONENT YKNX-RELATED"/>
    <property type="match status" value="1"/>
</dbReference>
<evidence type="ECO:0000313" key="7">
    <source>
        <dbReference type="Proteomes" id="UP000177486"/>
    </source>
</evidence>
<comment type="similarity">
    <text evidence="2">Belongs to the membrane fusion protein (MFP) (TC 8.A.1) family.</text>
</comment>
<name>A0A1G2EUG2_9BACT</name>
<dbReference type="SUPFAM" id="SSF111369">
    <property type="entry name" value="HlyD-like secretion proteins"/>
    <property type="match status" value="1"/>
</dbReference>
<dbReference type="InterPro" id="IPR006143">
    <property type="entry name" value="RND_pump_MFP"/>
</dbReference>
<protein>
    <recommendedName>
        <fullName evidence="5">CzcB-like barrel-sandwich hybrid domain-containing protein</fullName>
    </recommendedName>
</protein>